<proteinExistence type="predicted"/>
<evidence type="ECO:0000313" key="4">
    <source>
        <dbReference type="Proteomes" id="UP000478052"/>
    </source>
</evidence>
<gene>
    <name evidence="3" type="ORF">FWK35_00031989</name>
</gene>
<evidence type="ECO:0000313" key="3">
    <source>
        <dbReference type="EMBL" id="KAF0688717.1"/>
    </source>
</evidence>
<dbReference type="PANTHER" id="PTHR33223">
    <property type="entry name" value="CCHC-TYPE DOMAIN-CONTAINING PROTEIN"/>
    <property type="match status" value="1"/>
</dbReference>
<dbReference type="EMBL" id="VUJU01016578">
    <property type="protein sequence ID" value="KAF0688717.1"/>
    <property type="molecule type" value="Genomic_DNA"/>
</dbReference>
<evidence type="ECO:0000259" key="2">
    <source>
        <dbReference type="Pfam" id="PF03732"/>
    </source>
</evidence>
<protein>
    <submittedName>
        <fullName evidence="3">Activity-regulated cytoskeleton-associated protein-like</fullName>
    </submittedName>
</protein>
<evidence type="ECO:0000256" key="1">
    <source>
        <dbReference type="SAM" id="MobiDB-lite"/>
    </source>
</evidence>
<dbReference type="Pfam" id="PF03732">
    <property type="entry name" value="Retrotrans_gag"/>
    <property type="match status" value="1"/>
</dbReference>
<organism evidence="3 4">
    <name type="scientific">Aphis craccivora</name>
    <name type="common">Cowpea aphid</name>
    <dbReference type="NCBI Taxonomy" id="307492"/>
    <lineage>
        <taxon>Eukaryota</taxon>
        <taxon>Metazoa</taxon>
        <taxon>Ecdysozoa</taxon>
        <taxon>Arthropoda</taxon>
        <taxon>Hexapoda</taxon>
        <taxon>Insecta</taxon>
        <taxon>Pterygota</taxon>
        <taxon>Neoptera</taxon>
        <taxon>Paraneoptera</taxon>
        <taxon>Hemiptera</taxon>
        <taxon>Sternorrhyncha</taxon>
        <taxon>Aphidomorpha</taxon>
        <taxon>Aphidoidea</taxon>
        <taxon>Aphididae</taxon>
        <taxon>Aphidini</taxon>
        <taxon>Aphis</taxon>
        <taxon>Aphis</taxon>
    </lineage>
</organism>
<dbReference type="PANTHER" id="PTHR33223:SF6">
    <property type="entry name" value="CCHC-TYPE DOMAIN-CONTAINING PROTEIN"/>
    <property type="match status" value="1"/>
</dbReference>
<feature type="region of interest" description="Disordered" evidence="1">
    <location>
        <begin position="174"/>
        <end position="204"/>
    </location>
</feature>
<dbReference type="OrthoDB" id="6623961at2759"/>
<name>A0A6G0VJI9_APHCR</name>
<dbReference type="AlphaFoldDB" id="A0A6G0VJI9"/>
<dbReference type="InterPro" id="IPR005162">
    <property type="entry name" value="Retrotrans_gag_dom"/>
</dbReference>
<feature type="domain" description="Retrotransposon gag" evidence="2">
    <location>
        <begin position="57"/>
        <end position="131"/>
    </location>
</feature>
<reference evidence="3 4" key="1">
    <citation type="submission" date="2019-08" db="EMBL/GenBank/DDBJ databases">
        <title>Whole genome of Aphis craccivora.</title>
        <authorList>
            <person name="Voronova N.V."/>
            <person name="Shulinski R.S."/>
            <person name="Bandarenka Y.V."/>
            <person name="Zhorov D.G."/>
            <person name="Warner D."/>
        </authorList>
    </citation>
    <scope>NUCLEOTIDE SEQUENCE [LARGE SCALE GENOMIC DNA]</scope>
    <source>
        <strain evidence="3">180601</strain>
        <tissue evidence="3">Whole Body</tissue>
    </source>
</reference>
<accession>A0A6G0VJI9</accession>
<dbReference type="Proteomes" id="UP000478052">
    <property type="component" value="Unassembled WGS sequence"/>
</dbReference>
<comment type="caution">
    <text evidence="3">The sequence shown here is derived from an EMBL/GenBank/DDBJ whole genome shotgun (WGS) entry which is preliminary data.</text>
</comment>
<keyword evidence="4" id="KW-1185">Reference proteome</keyword>
<sequence length="204" mass="23536">MTQSTLIPYDEVRTVRYSLPEFHGTTPEDPVRFIHKAESILYNTHIDRAGWTSIVEPQLKGAASTWWNTVRILDHTWDEFRADFLQKFNNMDIQSRLQTEIVSVRKTPTQSLTEFFTTKHQLARRINNGQIPALAEPQLVHTIVGLTHSGYRTHIRLQRPNTFANLRQIATIMDTPDDPPPQPFTIPEHGKRGQSRTPRQPHAP</sequence>